<comment type="subcellular location">
    <subcellularLocation>
        <location evidence="5">Cytoplasm</location>
    </subcellularLocation>
</comment>
<reference evidence="8" key="1">
    <citation type="submission" date="2021-01" db="EMBL/GenBank/DDBJ databases">
        <authorList>
            <person name="Corre E."/>
            <person name="Pelletier E."/>
            <person name="Niang G."/>
            <person name="Scheremetjew M."/>
            <person name="Finn R."/>
            <person name="Kale V."/>
            <person name="Holt S."/>
            <person name="Cochrane G."/>
            <person name="Meng A."/>
            <person name="Brown T."/>
            <person name="Cohen L."/>
        </authorList>
    </citation>
    <scope>NUCLEOTIDE SEQUENCE</scope>
    <source>
        <strain evidence="8">CCMP3346</strain>
    </source>
</reference>
<dbReference type="GO" id="GO:0001732">
    <property type="term" value="P:formation of cytoplasmic translation initiation complex"/>
    <property type="evidence" value="ECO:0007669"/>
    <property type="project" value="UniProtKB-UniRule"/>
</dbReference>
<feature type="compositionally biased region" description="Basic and acidic residues" evidence="6">
    <location>
        <begin position="1039"/>
        <end position="1082"/>
    </location>
</feature>
<comment type="function">
    <text evidence="5">RNA-binding component of the eukaryotic translation initiation factor 3 (eIF-3) complex, which is involved in protein synthesis of a specialized repertoire of mRNAs and, together with other initiation factors, stimulates binding of mRNA and methionyl-tRNAi to the 40S ribosome. The eIF-3 complex specifically targets and initiates translation of a subset of mRNAs involved in cell proliferation.</text>
</comment>
<organism evidence="8">
    <name type="scientific">Vitrella brassicaformis</name>
    <dbReference type="NCBI Taxonomy" id="1169539"/>
    <lineage>
        <taxon>Eukaryota</taxon>
        <taxon>Sar</taxon>
        <taxon>Alveolata</taxon>
        <taxon>Colpodellida</taxon>
        <taxon>Vitrellaceae</taxon>
        <taxon>Vitrella</taxon>
    </lineage>
</organism>
<feature type="region of interest" description="Disordered" evidence="6">
    <location>
        <begin position="565"/>
        <end position="620"/>
    </location>
</feature>
<dbReference type="PROSITE" id="PS50250">
    <property type="entry name" value="PCI"/>
    <property type="match status" value="1"/>
</dbReference>
<dbReference type="Gene3D" id="4.10.860.10">
    <property type="entry name" value="UVR domain"/>
    <property type="match status" value="1"/>
</dbReference>
<feature type="compositionally biased region" description="Basic and acidic residues" evidence="6">
    <location>
        <begin position="933"/>
        <end position="1032"/>
    </location>
</feature>
<keyword evidence="2 5" id="KW-0396">Initiation factor</keyword>
<dbReference type="InterPro" id="IPR027512">
    <property type="entry name" value="EIF3A"/>
</dbReference>
<dbReference type="EMBL" id="HBGB01043088">
    <property type="protein sequence ID" value="CAD9070274.1"/>
    <property type="molecule type" value="Transcribed_RNA"/>
</dbReference>
<keyword evidence="3 5" id="KW-0694">RNA-binding</keyword>
<dbReference type="GO" id="GO:0002188">
    <property type="term" value="P:translation reinitiation"/>
    <property type="evidence" value="ECO:0007669"/>
    <property type="project" value="TreeGrafter"/>
</dbReference>
<dbReference type="Pfam" id="PF22591">
    <property type="entry name" value="eIF3a_PCI_TPR-like"/>
    <property type="match status" value="1"/>
</dbReference>
<evidence type="ECO:0000259" key="7">
    <source>
        <dbReference type="PROSITE" id="PS50250"/>
    </source>
</evidence>
<feature type="compositionally biased region" description="Basic and acidic residues" evidence="6">
    <location>
        <begin position="903"/>
        <end position="925"/>
    </location>
</feature>
<comment type="similarity">
    <text evidence="5">Belongs to the eIF-3 subunit A family.</text>
</comment>
<keyword evidence="5" id="KW-0175">Coiled coil</keyword>
<dbReference type="PANTHER" id="PTHR14005:SF0">
    <property type="entry name" value="EUKARYOTIC TRANSLATION INITIATION FACTOR 3 SUBUNIT A"/>
    <property type="match status" value="1"/>
</dbReference>
<evidence type="ECO:0000256" key="5">
    <source>
        <dbReference type="HAMAP-Rule" id="MF_03000"/>
    </source>
</evidence>
<dbReference type="PANTHER" id="PTHR14005">
    <property type="entry name" value="EUKARYOTIC TRANSLATION INITIATION FACTOR 3, THETA SUBUNIT"/>
    <property type="match status" value="1"/>
</dbReference>
<proteinExistence type="inferred from homology"/>
<dbReference type="GO" id="GO:0003729">
    <property type="term" value="F:mRNA binding"/>
    <property type="evidence" value="ECO:0007669"/>
    <property type="project" value="TreeGrafter"/>
</dbReference>
<feature type="domain" description="PCI" evidence="7">
    <location>
        <begin position="292"/>
        <end position="500"/>
    </location>
</feature>
<evidence type="ECO:0000256" key="4">
    <source>
        <dbReference type="ARBA" id="ARBA00022917"/>
    </source>
</evidence>
<evidence type="ECO:0000313" key="8">
    <source>
        <dbReference type="EMBL" id="CAD9070274.1"/>
    </source>
</evidence>
<dbReference type="AlphaFoldDB" id="A0A7S1PB57"/>
<dbReference type="Pfam" id="PF01399">
    <property type="entry name" value="PCI"/>
    <property type="match status" value="1"/>
</dbReference>
<sequence>MSMFLKPENALKRAEELEAVGQRETALQTLHSVISHNRFKSQGWNATLERVLLKYVDFCVEQQRLKYAKEGLIQYRGLCQQANVASLETVICRFRDYAEERLNDAKKRAHNIKITDMADLEGEESPEAVLLSSVQQSDRDQQSREVHDAFRFVWESYKTILDILRTNSRLEKVYHDTAQKAFEFCLANQRPQEFKRLCERIRNHYANIQKQAMTKPGQQNQINLNNPETIAAMLETRFTQLKVASELTLWRECFATSEDIYALMVKTSKRRPKLLADYYDKLQTIFWVGEDYLFHACAWLKYFLQVRTHKKSATEQEIEQSCTLTVLSILAIPLHIGNLSAAHRLGTQEDDIRRDKARRMSQLLFYPVVPSREYLQQELQAKQILVHAHPACKKLYTLLENDFTPLSLCTDCLPLLDELPDFAHKYIMPIKRVVCHKTIMQLANVYSTLSVDYFTRAVCPASFLEWAEAEKVIVELVHKKQVQLRIDYVKKAIFFGASMADASDGLKHQLVDLATKLEQAVKKIAPKGIQQQDMTEKERLFEEITANLRKEHRNVQERKAEIEYRKQQREKEQARIDQEQRRKMEEIKAREEEAEARRREEEKKKREEEKQKEEQEKKEVAKTQEMLEAIKKMASTSQAAAKITIGGKKLDEVGLDDVRHMNREVLEKAQEEQRIKERNEKIRQRKLEAKRVDHLARALREEELPLLQERLVKIQEEDKQYHDVLNQNYMQEHKQSHDALVAEKNLFVPVKPYRESWIERQMEGKREELEAKRREARQEIRNMIIERKIHRARERKEQAEEERRYREKLEEEQRRKEEEARLAREEEERLRAEAERKDREEKERKERLFKQAEMQRKRMEEIEARERDRDRDREREREFDSRRDRDRLRDEDERDFGALRGDRDRERERERERDREERPREREGGRYVPPSRRSRDDERRPDDRRFRDDEEDDRGPRRMDRGREDDREWRRDDRDDRRDDRRDRERDRDRGGRDREPDRRRDYDRDRDPIEREAFKARGRDHRGGRDDRGDQDWSFIRSQEHDRELEEDRKRQDDRRRASKDRGGRPPRDRLDHQHTNGHDDRDDDGPTPSRRGGRSDGPVDGDSPQDNHVKPDGPVANHVGDESPAVDGDVDEDGFQTVSSRRRNPSRK</sequence>
<feature type="coiled-coil region" evidence="5">
    <location>
        <begin position="661"/>
        <end position="688"/>
    </location>
</feature>
<accession>A0A7S1PB57</accession>
<gene>
    <name evidence="8" type="ORF">VBRA1451_LOCUS25356</name>
</gene>
<dbReference type="GO" id="GO:0033290">
    <property type="term" value="C:eukaryotic 48S preinitiation complex"/>
    <property type="evidence" value="ECO:0007669"/>
    <property type="project" value="UniProtKB-UniRule"/>
</dbReference>
<evidence type="ECO:0000256" key="1">
    <source>
        <dbReference type="ARBA" id="ARBA00022490"/>
    </source>
</evidence>
<evidence type="ECO:0000256" key="2">
    <source>
        <dbReference type="ARBA" id="ARBA00022540"/>
    </source>
</evidence>
<dbReference type="GO" id="GO:0016282">
    <property type="term" value="C:eukaryotic 43S preinitiation complex"/>
    <property type="evidence" value="ECO:0007669"/>
    <property type="project" value="UniProtKB-UniRule"/>
</dbReference>
<evidence type="ECO:0000256" key="6">
    <source>
        <dbReference type="SAM" id="MobiDB-lite"/>
    </source>
</evidence>
<dbReference type="GO" id="GO:0003743">
    <property type="term" value="F:translation initiation factor activity"/>
    <property type="evidence" value="ECO:0007669"/>
    <property type="project" value="UniProtKB-UniRule"/>
</dbReference>
<keyword evidence="4 5" id="KW-0648">Protein biosynthesis</keyword>
<keyword evidence="1 5" id="KW-0963">Cytoplasm</keyword>
<name>A0A7S1PB57_9ALVE</name>
<protein>
    <recommendedName>
        <fullName evidence="5">Eukaryotic translation initiation factor 3 subunit A</fullName>
        <shortName evidence="5">eIF3a</shortName>
    </recommendedName>
    <alternativeName>
        <fullName evidence="5">Eukaryotic translation initiation factor 3 subunit 10</fullName>
    </alternativeName>
</protein>
<dbReference type="GO" id="GO:0071541">
    <property type="term" value="C:eukaryotic translation initiation factor 3 complex, eIF3m"/>
    <property type="evidence" value="ECO:0007669"/>
    <property type="project" value="TreeGrafter"/>
</dbReference>
<dbReference type="Gene3D" id="1.25.40.860">
    <property type="match status" value="2"/>
</dbReference>
<dbReference type="InterPro" id="IPR000717">
    <property type="entry name" value="PCI_dom"/>
</dbReference>
<evidence type="ECO:0000256" key="3">
    <source>
        <dbReference type="ARBA" id="ARBA00022884"/>
    </source>
</evidence>
<feature type="region of interest" description="Disordered" evidence="6">
    <location>
        <begin position="787"/>
        <end position="891"/>
    </location>
</feature>
<feature type="region of interest" description="Disordered" evidence="6">
    <location>
        <begin position="903"/>
        <end position="1150"/>
    </location>
</feature>
<dbReference type="InterPro" id="IPR054711">
    <property type="entry name" value="eIF3a_PCI_TPR-like"/>
</dbReference>
<feature type="compositionally biased region" description="Basic and acidic residues" evidence="6">
    <location>
        <begin position="794"/>
        <end position="891"/>
    </location>
</feature>
<comment type="subunit">
    <text evidence="5">Component of the eukaryotic translation initiation factor 3 (eIF-3) complex.</text>
</comment>
<dbReference type="HAMAP" id="MF_03000">
    <property type="entry name" value="eIF3a"/>
    <property type="match status" value="1"/>
</dbReference>
<dbReference type="GO" id="GO:0071540">
    <property type="term" value="C:eukaryotic translation initiation factor 3 complex, eIF3e"/>
    <property type="evidence" value="ECO:0007669"/>
    <property type="project" value="TreeGrafter"/>
</dbReference>
<dbReference type="GO" id="GO:0043614">
    <property type="term" value="C:multi-eIF complex"/>
    <property type="evidence" value="ECO:0007669"/>
    <property type="project" value="TreeGrafter"/>
</dbReference>